<dbReference type="EMBL" id="CM046393">
    <property type="protein sequence ID" value="KAI8549553.1"/>
    <property type="molecule type" value="Genomic_DNA"/>
</dbReference>
<evidence type="ECO:0000313" key="1">
    <source>
        <dbReference type="EMBL" id="KAI8549553.1"/>
    </source>
</evidence>
<sequence length="185" mass="20255">MLSHSPSKKSLQIQEDNKLFSKLQSKERTSSVSSAPSFRVYYGGISGSVPFLWESKPGTPKHPCFSDSSSLPPLTPPPSYYSHNYSKQNSKKNPRSNLLSTLRKSHLPSSPASSPSFSSVSSWSSLHSLVSFPTTSSKGRSRFSSERSSFDEEEEVSIGSPNSTLCFGLGRALRGQRTRRLVCAS</sequence>
<keyword evidence="2" id="KW-1185">Reference proteome</keyword>
<protein>
    <submittedName>
        <fullName evidence="1">Uncharacterized protein</fullName>
    </submittedName>
</protein>
<accession>A0ACC0NAD9</accession>
<evidence type="ECO:0000313" key="2">
    <source>
        <dbReference type="Proteomes" id="UP001062846"/>
    </source>
</evidence>
<dbReference type="Proteomes" id="UP001062846">
    <property type="component" value="Chromosome 6"/>
</dbReference>
<gene>
    <name evidence="1" type="ORF">RHMOL_Rhmol06G0033600</name>
</gene>
<comment type="caution">
    <text evidence="1">The sequence shown here is derived from an EMBL/GenBank/DDBJ whole genome shotgun (WGS) entry which is preliminary data.</text>
</comment>
<proteinExistence type="predicted"/>
<name>A0ACC0NAD9_RHOML</name>
<reference evidence="1" key="1">
    <citation type="submission" date="2022-02" db="EMBL/GenBank/DDBJ databases">
        <title>Plant Genome Project.</title>
        <authorList>
            <person name="Zhang R.-G."/>
        </authorList>
    </citation>
    <scope>NUCLEOTIDE SEQUENCE</scope>
    <source>
        <strain evidence="1">AT1</strain>
    </source>
</reference>
<organism evidence="1 2">
    <name type="scientific">Rhododendron molle</name>
    <name type="common">Chinese azalea</name>
    <name type="synonym">Azalea mollis</name>
    <dbReference type="NCBI Taxonomy" id="49168"/>
    <lineage>
        <taxon>Eukaryota</taxon>
        <taxon>Viridiplantae</taxon>
        <taxon>Streptophyta</taxon>
        <taxon>Embryophyta</taxon>
        <taxon>Tracheophyta</taxon>
        <taxon>Spermatophyta</taxon>
        <taxon>Magnoliopsida</taxon>
        <taxon>eudicotyledons</taxon>
        <taxon>Gunneridae</taxon>
        <taxon>Pentapetalae</taxon>
        <taxon>asterids</taxon>
        <taxon>Ericales</taxon>
        <taxon>Ericaceae</taxon>
        <taxon>Ericoideae</taxon>
        <taxon>Rhodoreae</taxon>
        <taxon>Rhododendron</taxon>
    </lineage>
</organism>